<dbReference type="Gramene" id="Psat01G0224200-T1">
    <property type="protein sequence ID" value="KAI5443522.1"/>
    <property type="gene ID" value="KIW84_012242"/>
</dbReference>
<name>A0A9D5GW99_PEA</name>
<proteinExistence type="predicted"/>
<accession>A0A9D5GW99</accession>
<evidence type="ECO:0000313" key="2">
    <source>
        <dbReference type="Proteomes" id="UP001058974"/>
    </source>
</evidence>
<gene>
    <name evidence="1" type="ORF">KIW84_012242</name>
</gene>
<evidence type="ECO:0000313" key="1">
    <source>
        <dbReference type="EMBL" id="KAI5443522.1"/>
    </source>
</evidence>
<comment type="caution">
    <text evidence="1">The sequence shown here is derived from an EMBL/GenBank/DDBJ whole genome shotgun (WGS) entry which is preliminary data.</text>
</comment>
<keyword evidence="2" id="KW-1185">Reference proteome</keyword>
<reference evidence="1 2" key="1">
    <citation type="journal article" date="2022" name="Nat. Genet.">
        <title>Improved pea reference genome and pan-genome highlight genomic features and evolutionary characteristics.</title>
        <authorList>
            <person name="Yang T."/>
            <person name="Liu R."/>
            <person name="Luo Y."/>
            <person name="Hu S."/>
            <person name="Wang D."/>
            <person name="Wang C."/>
            <person name="Pandey M.K."/>
            <person name="Ge S."/>
            <person name="Xu Q."/>
            <person name="Li N."/>
            <person name="Li G."/>
            <person name="Huang Y."/>
            <person name="Saxena R.K."/>
            <person name="Ji Y."/>
            <person name="Li M."/>
            <person name="Yan X."/>
            <person name="He Y."/>
            <person name="Liu Y."/>
            <person name="Wang X."/>
            <person name="Xiang C."/>
            <person name="Varshney R.K."/>
            <person name="Ding H."/>
            <person name="Gao S."/>
            <person name="Zong X."/>
        </authorList>
    </citation>
    <scope>NUCLEOTIDE SEQUENCE [LARGE SCALE GENOMIC DNA]</scope>
    <source>
        <strain evidence="1 2">cv. Zhongwan 6</strain>
    </source>
</reference>
<dbReference type="EMBL" id="JAMSHJ010000001">
    <property type="protein sequence ID" value="KAI5443522.1"/>
    <property type="molecule type" value="Genomic_DNA"/>
</dbReference>
<protein>
    <submittedName>
        <fullName evidence="1">Uncharacterized protein</fullName>
    </submittedName>
</protein>
<dbReference type="AlphaFoldDB" id="A0A9D5GW99"/>
<dbReference type="Proteomes" id="UP001058974">
    <property type="component" value="Chromosome 1"/>
</dbReference>
<organism evidence="1 2">
    <name type="scientific">Pisum sativum</name>
    <name type="common">Garden pea</name>
    <name type="synonym">Lathyrus oleraceus</name>
    <dbReference type="NCBI Taxonomy" id="3888"/>
    <lineage>
        <taxon>Eukaryota</taxon>
        <taxon>Viridiplantae</taxon>
        <taxon>Streptophyta</taxon>
        <taxon>Embryophyta</taxon>
        <taxon>Tracheophyta</taxon>
        <taxon>Spermatophyta</taxon>
        <taxon>Magnoliopsida</taxon>
        <taxon>eudicotyledons</taxon>
        <taxon>Gunneridae</taxon>
        <taxon>Pentapetalae</taxon>
        <taxon>rosids</taxon>
        <taxon>fabids</taxon>
        <taxon>Fabales</taxon>
        <taxon>Fabaceae</taxon>
        <taxon>Papilionoideae</taxon>
        <taxon>50 kb inversion clade</taxon>
        <taxon>NPAAA clade</taxon>
        <taxon>Hologalegina</taxon>
        <taxon>IRL clade</taxon>
        <taxon>Fabeae</taxon>
        <taxon>Lathyrus</taxon>
    </lineage>
</organism>
<sequence>MVHTPAENGGGKGKSILADKLNTMGFEGTSISMEVDNVMADAEDIIVDNEKTLVVVSETEDSIENSDFVNNTQRISIEKIPETNPDLHQDMRFLNSFWDNMVHQELAKQGIGDNVVNSLGVDSQGFKKVKSKSKRTTQKNIAARTDFNIILGSHEYDGTSSPARGPMEDFVTWTDQNHLIDMPIVSSKFTWSNGRSGPHHTRKRLHKD</sequence>